<accession>A0ABD5PYY4</accession>
<keyword evidence="1" id="KW-1133">Transmembrane helix</keyword>
<reference evidence="2 3" key="1">
    <citation type="journal article" date="2019" name="Int. J. Syst. Evol. Microbiol.">
        <title>The Global Catalogue of Microorganisms (GCM) 10K type strain sequencing project: providing services to taxonomists for standard genome sequencing and annotation.</title>
        <authorList>
            <consortium name="The Broad Institute Genomics Platform"/>
            <consortium name="The Broad Institute Genome Sequencing Center for Infectious Disease"/>
            <person name="Wu L."/>
            <person name="Ma J."/>
        </authorList>
    </citation>
    <scope>NUCLEOTIDE SEQUENCE [LARGE SCALE GENOMIC DNA]</scope>
    <source>
        <strain evidence="2 3">XZYJ18</strain>
    </source>
</reference>
<organism evidence="2 3">
    <name type="scientific">Halorussus aquaticus</name>
    <dbReference type="NCBI Taxonomy" id="2953748"/>
    <lineage>
        <taxon>Archaea</taxon>
        <taxon>Methanobacteriati</taxon>
        <taxon>Methanobacteriota</taxon>
        <taxon>Stenosarchaea group</taxon>
        <taxon>Halobacteria</taxon>
        <taxon>Halobacteriales</taxon>
        <taxon>Haladaptataceae</taxon>
        <taxon>Halorussus</taxon>
    </lineage>
</organism>
<evidence type="ECO:0000313" key="2">
    <source>
        <dbReference type="EMBL" id="MFC4823689.1"/>
    </source>
</evidence>
<sequence>MPSNYDSRSRGRPLGITILCVLGFLGVFFSFVGMLDVIGRGGPSAVIGLAGLALVVAKGVVLTGLWSLQQWGYKWGIRLYALAAVLDLLTFSVVSLIIDVLIVAYIASKADHFR</sequence>
<evidence type="ECO:0000256" key="1">
    <source>
        <dbReference type="SAM" id="Phobius"/>
    </source>
</evidence>
<evidence type="ECO:0000313" key="3">
    <source>
        <dbReference type="Proteomes" id="UP001595945"/>
    </source>
</evidence>
<dbReference type="AlphaFoldDB" id="A0ABD5PYY4"/>
<dbReference type="Proteomes" id="UP001595945">
    <property type="component" value="Unassembled WGS sequence"/>
</dbReference>
<evidence type="ECO:0008006" key="4">
    <source>
        <dbReference type="Google" id="ProtNLM"/>
    </source>
</evidence>
<comment type="caution">
    <text evidence="2">The sequence shown here is derived from an EMBL/GenBank/DDBJ whole genome shotgun (WGS) entry which is preliminary data.</text>
</comment>
<keyword evidence="3" id="KW-1185">Reference proteome</keyword>
<keyword evidence="1" id="KW-0472">Membrane</keyword>
<dbReference type="GeneID" id="73046948"/>
<name>A0ABD5PYY4_9EURY</name>
<gene>
    <name evidence="2" type="ORF">ACFO9K_05400</name>
</gene>
<dbReference type="RefSeq" id="WP_254270279.1">
    <property type="nucleotide sequence ID" value="NZ_CP100401.1"/>
</dbReference>
<keyword evidence="1" id="KW-0812">Transmembrane</keyword>
<feature type="transmembrane region" description="Helical" evidence="1">
    <location>
        <begin position="12"/>
        <end position="33"/>
    </location>
</feature>
<feature type="transmembrane region" description="Helical" evidence="1">
    <location>
        <begin position="45"/>
        <end position="68"/>
    </location>
</feature>
<protein>
    <recommendedName>
        <fullName evidence="4">Cytochrome C oxidase subunit IV</fullName>
    </recommendedName>
</protein>
<feature type="transmembrane region" description="Helical" evidence="1">
    <location>
        <begin position="80"/>
        <end position="107"/>
    </location>
</feature>
<dbReference type="EMBL" id="JBHSHT010000001">
    <property type="protein sequence ID" value="MFC4823689.1"/>
    <property type="molecule type" value="Genomic_DNA"/>
</dbReference>
<proteinExistence type="predicted"/>